<protein>
    <submittedName>
        <fullName evidence="2">Uncharacterized protein</fullName>
    </submittedName>
</protein>
<evidence type="ECO:0000256" key="1">
    <source>
        <dbReference type="SAM" id="SignalP"/>
    </source>
</evidence>
<gene>
    <name evidence="2" type="ORF">MARGE09_P0131</name>
</gene>
<dbReference type="AlphaFoldDB" id="A0AAN1WE59"/>
<name>A0AAN1WE59_9GAMM</name>
<feature type="chain" id="PRO_5042890232" evidence="1">
    <location>
        <begin position="22"/>
        <end position="139"/>
    </location>
</feature>
<evidence type="ECO:0000313" key="3">
    <source>
        <dbReference type="Proteomes" id="UP001320119"/>
    </source>
</evidence>
<dbReference type="EMBL" id="AP023086">
    <property type="protein sequence ID" value="BCD95932.1"/>
    <property type="molecule type" value="Genomic_DNA"/>
</dbReference>
<feature type="signal peptide" evidence="1">
    <location>
        <begin position="1"/>
        <end position="21"/>
    </location>
</feature>
<keyword evidence="3" id="KW-1185">Reference proteome</keyword>
<organism evidence="2 3">
    <name type="scientific">Marinagarivorans cellulosilyticus</name>
    <dbReference type="NCBI Taxonomy" id="2721545"/>
    <lineage>
        <taxon>Bacteria</taxon>
        <taxon>Pseudomonadati</taxon>
        <taxon>Pseudomonadota</taxon>
        <taxon>Gammaproteobacteria</taxon>
        <taxon>Cellvibrionales</taxon>
        <taxon>Cellvibrionaceae</taxon>
        <taxon>Marinagarivorans</taxon>
    </lineage>
</organism>
<reference evidence="2 3" key="1">
    <citation type="journal article" date="2022" name="IScience">
        <title>An ultrasensitive nanofiber-based assay for enzymatic hydrolysis and deep-sea microbial degradation of cellulose.</title>
        <authorList>
            <person name="Tsudome M."/>
            <person name="Tachioka M."/>
            <person name="Miyazaki M."/>
            <person name="Uchimura K."/>
            <person name="Tsuda M."/>
            <person name="Takaki Y."/>
            <person name="Deguchi S."/>
        </authorList>
    </citation>
    <scope>NUCLEOTIDE SEQUENCE [LARGE SCALE GENOMIC DNA]</scope>
    <source>
        <strain evidence="2 3">GE09</strain>
    </source>
</reference>
<proteinExistence type="predicted"/>
<dbReference type="Proteomes" id="UP001320119">
    <property type="component" value="Chromosome"/>
</dbReference>
<evidence type="ECO:0000313" key="2">
    <source>
        <dbReference type="EMBL" id="BCD95932.1"/>
    </source>
</evidence>
<dbReference type="KEGG" id="marq:MARGE09_P0131"/>
<keyword evidence="1" id="KW-0732">Signal</keyword>
<sequence>MKRVALTLSLSLAMLSQTAFSSEVVNTLSFEVTPHKNSQLHCQNDDNIKPEKSDFELVDYTAMSSEIGERVILVTLKNRSTGQRIFNHKQVIAILGDCTRKHPQAIEQKFAGGEIITTQLHFGYSKYPLLKLLTSDNLK</sequence>
<dbReference type="RefSeq" id="WP_236985443.1">
    <property type="nucleotide sequence ID" value="NZ_AP023086.1"/>
</dbReference>
<accession>A0AAN1WE59</accession>